<dbReference type="RefSeq" id="WP_169943801.1">
    <property type="nucleotide sequence ID" value="NZ_CP053015.1"/>
</dbReference>
<evidence type="ECO:0000313" key="3">
    <source>
        <dbReference type="Proteomes" id="UP000503018"/>
    </source>
</evidence>
<dbReference type="KEGG" id="slan:GV829_03255"/>
<dbReference type="AlphaFoldDB" id="A0A6M4AXA9"/>
<evidence type="ECO:0000313" key="2">
    <source>
        <dbReference type="EMBL" id="QJQ31581.1"/>
    </source>
</evidence>
<gene>
    <name evidence="2" type="ORF">GV829_03255</name>
</gene>
<evidence type="ECO:0000259" key="1">
    <source>
        <dbReference type="Pfam" id="PF12697"/>
    </source>
</evidence>
<dbReference type="PANTHER" id="PTHR43194">
    <property type="entry name" value="HYDROLASE ALPHA/BETA FOLD FAMILY"/>
    <property type="match status" value="1"/>
</dbReference>
<dbReference type="Gene3D" id="3.40.50.1820">
    <property type="entry name" value="alpha/beta hydrolase"/>
    <property type="match status" value="1"/>
</dbReference>
<dbReference type="InterPro" id="IPR029058">
    <property type="entry name" value="AB_hydrolase_fold"/>
</dbReference>
<dbReference type="SUPFAM" id="SSF53474">
    <property type="entry name" value="alpha/beta-Hydrolases"/>
    <property type="match status" value="1"/>
</dbReference>
<feature type="domain" description="AB hydrolase-1" evidence="1">
    <location>
        <begin position="53"/>
        <end position="298"/>
    </location>
</feature>
<dbReference type="EMBL" id="CP053015">
    <property type="protein sequence ID" value="QJQ31581.1"/>
    <property type="molecule type" value="Genomic_DNA"/>
</dbReference>
<organism evidence="2 3">
    <name type="scientific">Sphingomonas lacunae</name>
    <dbReference type="NCBI Taxonomy" id="2698828"/>
    <lineage>
        <taxon>Bacteria</taxon>
        <taxon>Pseudomonadati</taxon>
        <taxon>Pseudomonadota</taxon>
        <taxon>Alphaproteobacteria</taxon>
        <taxon>Sphingomonadales</taxon>
        <taxon>Sphingomonadaceae</taxon>
        <taxon>Sphingomonas</taxon>
    </lineage>
</organism>
<accession>A0A6M4AXA9</accession>
<protein>
    <submittedName>
        <fullName evidence="2">Alpha/beta hydrolase</fullName>
    </submittedName>
</protein>
<proteinExistence type="predicted"/>
<dbReference type="Proteomes" id="UP000503018">
    <property type="component" value="Chromosome"/>
</dbReference>
<keyword evidence="3" id="KW-1185">Reference proteome</keyword>
<sequence>MVQGASAATETYTRHPRKGVDWTDHYWWSSDGIRLHARLYDHRTDRDQAAMPLLCIPGLTRNARDFEQLAPHLAATRPVYAINLRGRGDSGYAKDAMTYTPLTYVQDVLALLDDIGAHRAMLVGTSLGGLVTMLLSAMRPGLIAGAVLNDIGPEIEPAGLDRIRGYVGQASSYPTWVHCARAIAATNAAVYPDWTLQQWIVAVKRSHKITPEGVIVADYDANIAQPFKLPGGEAGVDLWPAFEGLSHTPTLIVRGALSDILGADSAVKMAARLTQGKLVTIPGVGHAPTLDEVEAVVAIDAFVGGIAE</sequence>
<keyword evidence="2" id="KW-0378">Hydrolase</keyword>
<dbReference type="InterPro" id="IPR050228">
    <property type="entry name" value="Carboxylesterase_BioH"/>
</dbReference>
<dbReference type="PANTHER" id="PTHR43194:SF2">
    <property type="entry name" value="PEROXISOMAL MEMBRANE PROTEIN LPX1"/>
    <property type="match status" value="1"/>
</dbReference>
<dbReference type="GO" id="GO:0016787">
    <property type="term" value="F:hydrolase activity"/>
    <property type="evidence" value="ECO:0007669"/>
    <property type="project" value="UniProtKB-KW"/>
</dbReference>
<name>A0A6M4AXA9_9SPHN</name>
<dbReference type="InterPro" id="IPR000073">
    <property type="entry name" value="AB_hydrolase_1"/>
</dbReference>
<dbReference type="Pfam" id="PF12697">
    <property type="entry name" value="Abhydrolase_6"/>
    <property type="match status" value="1"/>
</dbReference>
<reference evidence="2 3" key="1">
    <citation type="submission" date="2020-01" db="EMBL/GenBank/DDBJ databases">
        <title>Sphingomonas sp. strain CSW-10.</title>
        <authorList>
            <person name="Chen W.-M."/>
        </authorList>
    </citation>
    <scope>NUCLEOTIDE SEQUENCE [LARGE SCALE GENOMIC DNA]</scope>
    <source>
        <strain evidence="2 3">CSW-10</strain>
    </source>
</reference>